<accession>A0A7S3XGQ3</accession>
<evidence type="ECO:0000313" key="2">
    <source>
        <dbReference type="EMBL" id="CAE0615626.1"/>
    </source>
</evidence>
<dbReference type="AlphaFoldDB" id="A0A7S3XGQ3"/>
<evidence type="ECO:0000256" key="1">
    <source>
        <dbReference type="SAM" id="MobiDB-lite"/>
    </source>
</evidence>
<name>A0A7S3XGQ3_OXYMA</name>
<protein>
    <submittedName>
        <fullName evidence="2">Uncharacterized protein</fullName>
    </submittedName>
</protein>
<gene>
    <name evidence="2" type="ORF">OMAR00292_LOCUS1502</name>
</gene>
<feature type="region of interest" description="Disordered" evidence="1">
    <location>
        <begin position="1"/>
        <end position="33"/>
    </location>
</feature>
<reference evidence="2" key="1">
    <citation type="submission" date="2021-01" db="EMBL/GenBank/DDBJ databases">
        <authorList>
            <person name="Corre E."/>
            <person name="Pelletier E."/>
            <person name="Niang G."/>
            <person name="Scheremetjew M."/>
            <person name="Finn R."/>
            <person name="Kale V."/>
            <person name="Holt S."/>
            <person name="Cochrane G."/>
            <person name="Meng A."/>
            <person name="Brown T."/>
            <person name="Cohen L."/>
        </authorList>
    </citation>
    <scope>NUCLEOTIDE SEQUENCE</scope>
    <source>
        <strain evidence="2">CCMP1795</strain>
    </source>
</reference>
<organism evidence="2">
    <name type="scientific">Oxyrrhis marina</name>
    <name type="common">Dinoflagellate</name>
    <dbReference type="NCBI Taxonomy" id="2969"/>
    <lineage>
        <taxon>Eukaryota</taxon>
        <taxon>Sar</taxon>
        <taxon>Alveolata</taxon>
        <taxon>Dinophyceae</taxon>
        <taxon>Oxyrrhinales</taxon>
        <taxon>Oxyrrhinaceae</taxon>
        <taxon>Oxyrrhis</taxon>
    </lineage>
</organism>
<proteinExistence type="predicted"/>
<dbReference type="EMBL" id="HBIT01003366">
    <property type="protein sequence ID" value="CAE0615626.1"/>
    <property type="molecule type" value="Transcribed_RNA"/>
</dbReference>
<sequence>MCDHQPHSYVNRWSSNGMTPKIGNKSTAERLPKSSDQKFAEFGLRDSLTGRIADTTLTHKNRLNTDVGPAMFRARSLPTIHHPRPVGFPAGADVSVSATTKQGLDESFRYYGRAAPGSTRSNPNLKEAGLNTWQFRRWQLTNSAVYCIYP</sequence>